<reference evidence="3" key="2">
    <citation type="submission" date="2022-01" db="EMBL/GenBank/DDBJ databases">
        <authorList>
            <person name="Yamashiro T."/>
            <person name="Shiraishi A."/>
            <person name="Satake H."/>
            <person name="Nakayama K."/>
        </authorList>
    </citation>
    <scope>NUCLEOTIDE SEQUENCE</scope>
</reference>
<comment type="caution">
    <text evidence="3">The sequence shown here is derived from an EMBL/GenBank/DDBJ whole genome shotgun (WGS) entry which is preliminary data.</text>
</comment>
<evidence type="ECO:0000256" key="1">
    <source>
        <dbReference type="SAM" id="MobiDB-lite"/>
    </source>
</evidence>
<dbReference type="PANTHER" id="PTHR33223">
    <property type="entry name" value="CCHC-TYPE DOMAIN-CONTAINING PROTEIN"/>
    <property type="match status" value="1"/>
</dbReference>
<feature type="compositionally biased region" description="Polar residues" evidence="1">
    <location>
        <begin position="130"/>
        <end position="139"/>
    </location>
</feature>
<sequence length="495" mass="57374">MSAMANTTPIVTTVTKPTTKEKTPKEADATPRVNIQDFCEEHYEDILPVIMDKIRRDKRKEVHARLDFEESPKKRRIREGSQNSSARTLSARYRNPSERLKVRDRLRYNERHVLDRLGHRRQSAFDRLSDTYSPSTTKSGPDRPNSRDLSHSRSRPRRRDSSNRDRPRSRDRSRGVEESYDNTRSSYGTGTKHGHRGHGDHPRYEKKGRESESPSSRVSESGTSDGGHWKSRSKRHKSTEEDDLAVPWICEEVDPFTPRIRNFKSSRKTRMPNNVKTYDGTGDPEDHVKIFQAAAQVERWAMPTWCHMFNSTLIGAARVWFDELPPESIDGYKDLKAAFLAYFMQQKKYVKDPVEIHNIKQRDGETIEEFMERFKVETGRMKGAPECMRISGFMHGVNNPELTKRLNEHVPKTMEEMMITTTAFIRGEAAAAGKKKGHTSWRTQDQSKRHGSERRSDFRGQPRDGRGSSKFTPLQEHPKKSSRPKQESSNRHPLW</sequence>
<dbReference type="GO" id="GO:0003964">
    <property type="term" value="F:RNA-directed DNA polymerase activity"/>
    <property type="evidence" value="ECO:0007669"/>
    <property type="project" value="UniProtKB-KW"/>
</dbReference>
<feature type="compositionally biased region" description="Basic and acidic residues" evidence="1">
    <location>
        <begin position="476"/>
        <end position="495"/>
    </location>
</feature>
<dbReference type="InterPro" id="IPR005162">
    <property type="entry name" value="Retrotrans_gag_dom"/>
</dbReference>
<dbReference type="Pfam" id="PF03732">
    <property type="entry name" value="Retrotrans_gag"/>
    <property type="match status" value="1"/>
</dbReference>
<reference evidence="3" key="1">
    <citation type="journal article" date="2022" name="Int. J. Mol. Sci.">
        <title>Draft Genome of Tanacetum Coccineum: Genomic Comparison of Closely Related Tanacetum-Family Plants.</title>
        <authorList>
            <person name="Yamashiro T."/>
            <person name="Shiraishi A."/>
            <person name="Nakayama K."/>
            <person name="Satake H."/>
        </authorList>
    </citation>
    <scope>NUCLEOTIDE SEQUENCE</scope>
</reference>
<feature type="region of interest" description="Disordered" evidence="1">
    <location>
        <begin position="429"/>
        <end position="495"/>
    </location>
</feature>
<keyword evidence="4" id="KW-1185">Reference proteome</keyword>
<dbReference type="EMBL" id="BQNB010012335">
    <property type="protein sequence ID" value="GJT02262.1"/>
    <property type="molecule type" value="Genomic_DNA"/>
</dbReference>
<feature type="compositionally biased region" description="Basic and acidic residues" evidence="1">
    <location>
        <begin position="18"/>
        <end position="29"/>
    </location>
</feature>
<dbReference type="PANTHER" id="PTHR33223:SF11">
    <property type="entry name" value="ELEMENT PROTEIN, PUTATIVE-RELATED"/>
    <property type="match status" value="1"/>
</dbReference>
<feature type="region of interest" description="Disordered" evidence="1">
    <location>
        <begin position="125"/>
        <end position="241"/>
    </location>
</feature>
<organism evidence="3 4">
    <name type="scientific">Tanacetum coccineum</name>
    <dbReference type="NCBI Taxonomy" id="301880"/>
    <lineage>
        <taxon>Eukaryota</taxon>
        <taxon>Viridiplantae</taxon>
        <taxon>Streptophyta</taxon>
        <taxon>Embryophyta</taxon>
        <taxon>Tracheophyta</taxon>
        <taxon>Spermatophyta</taxon>
        <taxon>Magnoliopsida</taxon>
        <taxon>eudicotyledons</taxon>
        <taxon>Gunneridae</taxon>
        <taxon>Pentapetalae</taxon>
        <taxon>asterids</taxon>
        <taxon>campanulids</taxon>
        <taxon>Asterales</taxon>
        <taxon>Asteraceae</taxon>
        <taxon>Asteroideae</taxon>
        <taxon>Anthemideae</taxon>
        <taxon>Anthemidinae</taxon>
        <taxon>Tanacetum</taxon>
    </lineage>
</organism>
<feature type="compositionally biased region" description="Low complexity" evidence="1">
    <location>
        <begin position="213"/>
        <end position="223"/>
    </location>
</feature>
<feature type="domain" description="Retrotransposon gag" evidence="2">
    <location>
        <begin position="308"/>
        <end position="398"/>
    </location>
</feature>
<keyword evidence="3" id="KW-0695">RNA-directed DNA polymerase</keyword>
<feature type="region of interest" description="Disordered" evidence="1">
    <location>
        <begin position="62"/>
        <end position="97"/>
    </location>
</feature>
<evidence type="ECO:0000313" key="3">
    <source>
        <dbReference type="EMBL" id="GJT02262.1"/>
    </source>
</evidence>
<feature type="compositionally biased region" description="Basic and acidic residues" evidence="1">
    <location>
        <begin position="159"/>
        <end position="177"/>
    </location>
</feature>
<accession>A0ABQ5AL79</accession>
<feature type="region of interest" description="Disordered" evidence="1">
    <location>
        <begin position="1"/>
        <end position="33"/>
    </location>
</feature>
<feature type="compositionally biased region" description="Basic and acidic residues" evidence="1">
    <location>
        <begin position="62"/>
        <end position="72"/>
    </location>
</feature>
<name>A0ABQ5AL79_9ASTR</name>
<feature type="compositionally biased region" description="Basic and acidic residues" evidence="1">
    <location>
        <begin position="445"/>
        <end position="467"/>
    </location>
</feature>
<evidence type="ECO:0000313" key="4">
    <source>
        <dbReference type="Proteomes" id="UP001151760"/>
    </source>
</evidence>
<keyword evidence="3" id="KW-0808">Transferase</keyword>
<proteinExistence type="predicted"/>
<feature type="compositionally biased region" description="Low complexity" evidence="1">
    <location>
        <begin position="7"/>
        <end position="17"/>
    </location>
</feature>
<evidence type="ECO:0000259" key="2">
    <source>
        <dbReference type="Pfam" id="PF03732"/>
    </source>
</evidence>
<gene>
    <name evidence="3" type="ORF">Tco_0823431</name>
</gene>
<keyword evidence="3" id="KW-0548">Nucleotidyltransferase</keyword>
<feature type="compositionally biased region" description="Basic and acidic residues" evidence="1">
    <location>
        <begin position="197"/>
        <end position="212"/>
    </location>
</feature>
<dbReference type="Proteomes" id="UP001151760">
    <property type="component" value="Unassembled WGS sequence"/>
</dbReference>
<protein>
    <submittedName>
        <fullName evidence="3">Reverse transcriptase domain-containing protein</fullName>
    </submittedName>
</protein>
<feature type="compositionally biased region" description="Basic and acidic residues" evidence="1">
    <location>
        <begin position="140"/>
        <end position="151"/>
    </location>
</feature>